<evidence type="ECO:0000256" key="1">
    <source>
        <dbReference type="SAM" id="MobiDB-lite"/>
    </source>
</evidence>
<dbReference type="PANTHER" id="PTHR34660">
    <property type="entry name" value="MYB-LIKE PROTEIN X"/>
    <property type="match status" value="1"/>
</dbReference>
<name>A0AAD4JFJ9_PERFH</name>
<sequence>MSRCFPYPPPGYALSSAGNEALIESIKLQKQKVKAEEHTKKEKKREKKEKKKNKKEKKDKKSRNLGSSDIVHGHHIGEKLWADAKVDFSHKGSKTEPEQLERSSLTEEHAKPVCLRLPSSSSDSTENSNKRKRQPSPVDVSRGHGKIIRIRLSKKKNQSDASVDDQKHCSSSGRTHFPAQIDNDIALTQRNDGFCSTSGSAGNVGRRLVLKTSGESSKQIETAAPALQTIALPAADAATTTLSKEGLIYRNLIENWVPPQLQDVCFDGGDEDWLFGSKGKVEQPEKRSMCRDDIMSCSNTSSLRPRAQYLPEVDIYALPFTVPF</sequence>
<proteinExistence type="predicted"/>
<feature type="compositionally biased region" description="Basic residues" evidence="1">
    <location>
        <begin position="41"/>
        <end position="63"/>
    </location>
</feature>
<feature type="region of interest" description="Disordered" evidence="1">
    <location>
        <begin position="90"/>
        <end position="177"/>
    </location>
</feature>
<feature type="compositionally biased region" description="Basic and acidic residues" evidence="1">
    <location>
        <begin position="90"/>
        <end position="111"/>
    </location>
</feature>
<gene>
    <name evidence="2" type="ORF">C2S53_014373</name>
</gene>
<evidence type="ECO:0000313" key="2">
    <source>
        <dbReference type="EMBL" id="KAH6832862.1"/>
    </source>
</evidence>
<protein>
    <submittedName>
        <fullName evidence="2">Uncharacterized protein</fullName>
    </submittedName>
</protein>
<accession>A0AAD4JFJ9</accession>
<dbReference type="PANTHER" id="PTHR34660:SF7">
    <property type="entry name" value="DNA LIGASE-LIKE PROTEIN"/>
    <property type="match status" value="1"/>
</dbReference>
<dbReference type="AlphaFoldDB" id="A0AAD4JFJ9"/>
<feature type="compositionally biased region" description="Basic residues" evidence="1">
    <location>
        <begin position="143"/>
        <end position="156"/>
    </location>
</feature>
<dbReference type="EMBL" id="SDAM02000063">
    <property type="protein sequence ID" value="KAH6832862.1"/>
    <property type="molecule type" value="Genomic_DNA"/>
</dbReference>
<dbReference type="Proteomes" id="UP001190926">
    <property type="component" value="Unassembled WGS sequence"/>
</dbReference>
<organism evidence="2 3">
    <name type="scientific">Perilla frutescens var. hirtella</name>
    <name type="common">Perilla citriodora</name>
    <name type="synonym">Perilla setoyensis</name>
    <dbReference type="NCBI Taxonomy" id="608512"/>
    <lineage>
        <taxon>Eukaryota</taxon>
        <taxon>Viridiplantae</taxon>
        <taxon>Streptophyta</taxon>
        <taxon>Embryophyta</taxon>
        <taxon>Tracheophyta</taxon>
        <taxon>Spermatophyta</taxon>
        <taxon>Magnoliopsida</taxon>
        <taxon>eudicotyledons</taxon>
        <taxon>Gunneridae</taxon>
        <taxon>Pentapetalae</taxon>
        <taxon>asterids</taxon>
        <taxon>lamiids</taxon>
        <taxon>Lamiales</taxon>
        <taxon>Lamiaceae</taxon>
        <taxon>Nepetoideae</taxon>
        <taxon>Elsholtzieae</taxon>
        <taxon>Perilla</taxon>
    </lineage>
</organism>
<comment type="caution">
    <text evidence="2">The sequence shown here is derived from an EMBL/GenBank/DDBJ whole genome shotgun (WGS) entry which is preliminary data.</text>
</comment>
<reference evidence="2 3" key="1">
    <citation type="journal article" date="2021" name="Nat. Commun.">
        <title>Incipient diploidization of the medicinal plant Perilla within 10,000 years.</title>
        <authorList>
            <person name="Zhang Y."/>
            <person name="Shen Q."/>
            <person name="Leng L."/>
            <person name="Zhang D."/>
            <person name="Chen S."/>
            <person name="Shi Y."/>
            <person name="Ning Z."/>
            <person name="Chen S."/>
        </authorList>
    </citation>
    <scope>NUCLEOTIDE SEQUENCE [LARGE SCALE GENOMIC DNA]</scope>
    <source>
        <strain evidence="3">cv. PC099</strain>
    </source>
</reference>
<keyword evidence="3" id="KW-1185">Reference proteome</keyword>
<feature type="region of interest" description="Disordered" evidence="1">
    <location>
        <begin position="29"/>
        <end position="74"/>
    </location>
</feature>
<evidence type="ECO:0000313" key="3">
    <source>
        <dbReference type="Proteomes" id="UP001190926"/>
    </source>
</evidence>